<protein>
    <recommendedName>
        <fullName evidence="3">C-JID domain-containing protein</fullName>
    </recommendedName>
</protein>
<dbReference type="Pfam" id="PF20160">
    <property type="entry name" value="C-JID"/>
    <property type="match status" value="1"/>
</dbReference>
<dbReference type="AlphaFoldDB" id="A0A8J4QJ99"/>
<organism evidence="4 5">
    <name type="scientific">Castanea mollissima</name>
    <name type="common">Chinese chestnut</name>
    <dbReference type="NCBI Taxonomy" id="60419"/>
    <lineage>
        <taxon>Eukaryota</taxon>
        <taxon>Viridiplantae</taxon>
        <taxon>Streptophyta</taxon>
        <taxon>Embryophyta</taxon>
        <taxon>Tracheophyta</taxon>
        <taxon>Spermatophyta</taxon>
        <taxon>Magnoliopsida</taxon>
        <taxon>eudicotyledons</taxon>
        <taxon>Gunneridae</taxon>
        <taxon>Pentapetalae</taxon>
        <taxon>rosids</taxon>
        <taxon>fabids</taxon>
        <taxon>Fagales</taxon>
        <taxon>Fagaceae</taxon>
        <taxon>Castanea</taxon>
    </lineage>
</organism>
<evidence type="ECO:0000259" key="3">
    <source>
        <dbReference type="Pfam" id="PF20160"/>
    </source>
</evidence>
<dbReference type="EMBL" id="JRKL02008521">
    <property type="protein sequence ID" value="KAF3946849.1"/>
    <property type="molecule type" value="Genomic_DNA"/>
</dbReference>
<gene>
    <name evidence="4" type="ORF">CMV_026929</name>
</gene>
<dbReference type="OrthoDB" id="1752253at2759"/>
<proteinExistence type="predicted"/>
<feature type="domain" description="C-JID" evidence="3">
    <location>
        <begin position="140"/>
        <end position="280"/>
    </location>
</feature>
<accession>A0A8J4QJ99</accession>
<sequence>MGRQIVLESHRKPGKRSRLWSFEDLLHVLKKDTEAEALQAIVLNRYEWETQDWRNFETFPDAFSKMSLVTNQQRQLPPPRGRVKSKILSLMSAAFKVGGAVSRLHEQSSRSQPWSQKETRYETSITRKEDGFGIAFQTIIPGYEIPWWITHQRLGNSISIELPPNWCNSRWMGFALSASLDASYSHISVEEFDLIGKTFGLKARVIALGDMPHCYYATEISFSTKLVARHIWLLYLSRDDWFATAQSGEFNQIVVVFESSRPGLFVRKCGLSLVYKQDVEMFTQTMCSSNRITLEGFDDYNDNEPGAICSSSEEIEKLHLLSQWYTNFIPKQH</sequence>
<reference evidence="4" key="1">
    <citation type="submission" date="2020-03" db="EMBL/GenBank/DDBJ databases">
        <title>Castanea mollissima Vanexum genome sequencing.</title>
        <authorList>
            <person name="Staton M."/>
        </authorList>
    </citation>
    <scope>NUCLEOTIDE SEQUENCE</scope>
    <source>
        <tissue evidence="4">Leaf</tissue>
    </source>
</reference>
<evidence type="ECO:0000313" key="4">
    <source>
        <dbReference type="EMBL" id="KAF3946849.1"/>
    </source>
</evidence>
<dbReference type="InterPro" id="IPR045344">
    <property type="entry name" value="C-JID"/>
</dbReference>
<evidence type="ECO:0000256" key="1">
    <source>
        <dbReference type="ARBA" id="ARBA00022614"/>
    </source>
</evidence>
<dbReference type="Proteomes" id="UP000737018">
    <property type="component" value="Unassembled WGS sequence"/>
</dbReference>
<comment type="caution">
    <text evidence="4">The sequence shown here is derived from an EMBL/GenBank/DDBJ whole genome shotgun (WGS) entry which is preliminary data.</text>
</comment>
<evidence type="ECO:0000313" key="5">
    <source>
        <dbReference type="Proteomes" id="UP000737018"/>
    </source>
</evidence>
<evidence type="ECO:0000256" key="2">
    <source>
        <dbReference type="ARBA" id="ARBA00022737"/>
    </source>
</evidence>
<keyword evidence="1" id="KW-0433">Leucine-rich repeat</keyword>
<keyword evidence="2" id="KW-0677">Repeat</keyword>
<keyword evidence="5" id="KW-1185">Reference proteome</keyword>
<name>A0A8J4QJ99_9ROSI</name>